<dbReference type="EMBL" id="JAQIZT010000015">
    <property type="protein sequence ID" value="KAJ6971174.1"/>
    <property type="molecule type" value="Genomic_DNA"/>
</dbReference>
<reference evidence="1" key="1">
    <citation type="journal article" date="2023" name="Mol. Ecol. Resour.">
        <title>Chromosome-level genome assembly of a triploid poplar Populus alba 'Berolinensis'.</title>
        <authorList>
            <person name="Chen S."/>
            <person name="Yu Y."/>
            <person name="Wang X."/>
            <person name="Wang S."/>
            <person name="Zhang T."/>
            <person name="Zhou Y."/>
            <person name="He R."/>
            <person name="Meng N."/>
            <person name="Wang Y."/>
            <person name="Liu W."/>
            <person name="Liu Z."/>
            <person name="Liu J."/>
            <person name="Guo Q."/>
            <person name="Huang H."/>
            <person name="Sederoff R.R."/>
            <person name="Wang G."/>
            <person name="Qu G."/>
            <person name="Chen S."/>
        </authorList>
    </citation>
    <scope>NUCLEOTIDE SEQUENCE</scope>
    <source>
        <strain evidence="1">SC-2020</strain>
    </source>
</reference>
<sequence length="195" mass="22268">MEEIPADHLLYSGARSYPSPCQTINEPDFLGKTSDVTHRLLRLQSFPTKNYSGRPQNSPHHLLPLSSSSATLNNLQQRSRVHFGWEAGIPKPVCKLSAHQDTLPWLFPCNFSCSSMDIIYLTPWHGPKMPKEEEIRITAWLAVQPYTLPDHSLQKPTSTSCRNYTVPVFYSAWPAHPDIFNYQWYFKAPLATNIV</sequence>
<name>A0AAD6LR63_9ROSI</name>
<accession>A0AAD6LR63</accession>
<keyword evidence="2" id="KW-1185">Reference proteome</keyword>
<evidence type="ECO:0000313" key="2">
    <source>
        <dbReference type="Proteomes" id="UP001164929"/>
    </source>
</evidence>
<evidence type="ECO:0000313" key="1">
    <source>
        <dbReference type="EMBL" id="KAJ6971174.1"/>
    </source>
</evidence>
<comment type="caution">
    <text evidence="1">The sequence shown here is derived from an EMBL/GenBank/DDBJ whole genome shotgun (WGS) entry which is preliminary data.</text>
</comment>
<gene>
    <name evidence="1" type="ORF">NC653_035445</name>
</gene>
<organism evidence="1 2">
    <name type="scientific">Populus alba x Populus x berolinensis</name>
    <dbReference type="NCBI Taxonomy" id="444605"/>
    <lineage>
        <taxon>Eukaryota</taxon>
        <taxon>Viridiplantae</taxon>
        <taxon>Streptophyta</taxon>
        <taxon>Embryophyta</taxon>
        <taxon>Tracheophyta</taxon>
        <taxon>Spermatophyta</taxon>
        <taxon>Magnoliopsida</taxon>
        <taxon>eudicotyledons</taxon>
        <taxon>Gunneridae</taxon>
        <taxon>Pentapetalae</taxon>
        <taxon>rosids</taxon>
        <taxon>fabids</taxon>
        <taxon>Malpighiales</taxon>
        <taxon>Salicaceae</taxon>
        <taxon>Saliceae</taxon>
        <taxon>Populus</taxon>
    </lineage>
</organism>
<dbReference type="AlphaFoldDB" id="A0AAD6LR63"/>
<proteinExistence type="predicted"/>
<dbReference type="Proteomes" id="UP001164929">
    <property type="component" value="Chromosome 15"/>
</dbReference>
<protein>
    <submittedName>
        <fullName evidence="1">Uncharacterized protein</fullName>
    </submittedName>
</protein>